<evidence type="ECO:0000256" key="5">
    <source>
        <dbReference type="ARBA" id="ARBA00023136"/>
    </source>
</evidence>
<evidence type="ECO:0000256" key="4">
    <source>
        <dbReference type="ARBA" id="ARBA00022989"/>
    </source>
</evidence>
<evidence type="ECO:0000256" key="3">
    <source>
        <dbReference type="ARBA" id="ARBA00022692"/>
    </source>
</evidence>
<feature type="transmembrane region" description="Helical" evidence="6">
    <location>
        <begin position="102"/>
        <end position="122"/>
    </location>
</feature>
<dbReference type="EMBL" id="PZKC01000001">
    <property type="protein sequence ID" value="PTD98071.1"/>
    <property type="molecule type" value="Genomic_DNA"/>
</dbReference>
<dbReference type="InterPro" id="IPR020846">
    <property type="entry name" value="MFS_dom"/>
</dbReference>
<organism evidence="8 9">
    <name type="scientific">Pseudothauera lacus</name>
    <dbReference type="NCBI Taxonomy" id="2136175"/>
    <lineage>
        <taxon>Bacteria</taxon>
        <taxon>Pseudomonadati</taxon>
        <taxon>Pseudomonadota</taxon>
        <taxon>Betaproteobacteria</taxon>
        <taxon>Rhodocyclales</taxon>
        <taxon>Zoogloeaceae</taxon>
        <taxon>Pseudothauera</taxon>
    </lineage>
</organism>
<comment type="subcellular location">
    <subcellularLocation>
        <location evidence="1">Cell membrane</location>
        <topology evidence="1">Multi-pass membrane protein</topology>
    </subcellularLocation>
</comment>
<feature type="transmembrane region" description="Helical" evidence="6">
    <location>
        <begin position="331"/>
        <end position="353"/>
    </location>
</feature>
<dbReference type="PANTHER" id="PTHR43124:SF3">
    <property type="entry name" value="CHLORAMPHENICOL EFFLUX PUMP RV0191"/>
    <property type="match status" value="1"/>
</dbReference>
<feature type="transmembrane region" description="Helical" evidence="6">
    <location>
        <begin position="396"/>
        <end position="416"/>
    </location>
</feature>
<keyword evidence="5 6" id="KW-0472">Membrane</keyword>
<protein>
    <submittedName>
        <fullName evidence="8">MFS transporter</fullName>
    </submittedName>
</protein>
<comment type="caution">
    <text evidence="8">The sequence shown here is derived from an EMBL/GenBank/DDBJ whole genome shotgun (WGS) entry which is preliminary data.</text>
</comment>
<evidence type="ECO:0000256" key="2">
    <source>
        <dbReference type="ARBA" id="ARBA00022475"/>
    </source>
</evidence>
<evidence type="ECO:0000313" key="9">
    <source>
        <dbReference type="Proteomes" id="UP000241193"/>
    </source>
</evidence>
<feature type="transmembrane region" description="Helical" evidence="6">
    <location>
        <begin position="155"/>
        <end position="175"/>
    </location>
</feature>
<keyword evidence="2" id="KW-1003">Cell membrane</keyword>
<dbReference type="SUPFAM" id="SSF103473">
    <property type="entry name" value="MFS general substrate transporter"/>
    <property type="match status" value="1"/>
</dbReference>
<name>A0A2T4IJW4_9RHOO</name>
<dbReference type="Gene3D" id="1.20.1250.20">
    <property type="entry name" value="MFS general substrate transporter like domains"/>
    <property type="match status" value="1"/>
</dbReference>
<dbReference type="GO" id="GO:0005886">
    <property type="term" value="C:plasma membrane"/>
    <property type="evidence" value="ECO:0007669"/>
    <property type="project" value="UniProtKB-SubCell"/>
</dbReference>
<dbReference type="InterPro" id="IPR050189">
    <property type="entry name" value="MFS_Efflux_Transporters"/>
</dbReference>
<evidence type="ECO:0000256" key="1">
    <source>
        <dbReference type="ARBA" id="ARBA00004651"/>
    </source>
</evidence>
<sequence length="426" mass="44658">MGDAPMWGTMPPSMIMDRSMSTRLVSPGWGQIFLPFALGYYLSYLLRTVNAVISPALTGELGLSAAQLGLLTSTYFLAFGLAQIPVGIALDRYGPRRVEGALLILTALGAAAFALGESLGGLGLARALIGLGVSACLMGALKGFAMWYPPERQSSMTGFIMAAGALGALTASAPVEAMLPLLGWRGVFWLIAVMAVAIALWIFLSLPDEASAGTRDTLGGALRSVAGIYASWGFLRFAASAAFFTGGFMALQSLWAVPWLMNVNGLELAQAASLLLVLNFGMLAGQLGIGVLGTRLARSGVRPVNLMQGGFAGMLAVQVLILFGWGPLAPLWFLLGMLSAVNSQAYLASAGYFPREVFARVSTAINLMAFMGAFVVQWGLGGALDGLLAAGHDMAAALSIAFAGLIVLQALSYVPLLPMFERRRMN</sequence>
<dbReference type="PANTHER" id="PTHR43124">
    <property type="entry name" value="PURINE EFFLUX PUMP PBUE"/>
    <property type="match status" value="1"/>
</dbReference>
<feature type="transmembrane region" description="Helical" evidence="6">
    <location>
        <begin position="304"/>
        <end position="325"/>
    </location>
</feature>
<feature type="domain" description="Major facilitator superfamily (MFS) profile" evidence="7">
    <location>
        <begin position="32"/>
        <end position="421"/>
    </location>
</feature>
<dbReference type="AlphaFoldDB" id="A0A2T4IJW4"/>
<evidence type="ECO:0000256" key="6">
    <source>
        <dbReference type="SAM" id="Phobius"/>
    </source>
</evidence>
<accession>A0A2T4IJW4</accession>
<keyword evidence="9" id="KW-1185">Reference proteome</keyword>
<dbReference type="PROSITE" id="PS50850">
    <property type="entry name" value="MFS"/>
    <property type="match status" value="1"/>
</dbReference>
<reference evidence="8 9" key="2">
    <citation type="submission" date="2018-04" db="EMBL/GenBank/DDBJ databases">
        <title>Thauera lacus sp. nov., isolated from an saline lake in Inner Mongolia, China.</title>
        <authorList>
            <person name="Liang Q.-Y."/>
        </authorList>
    </citation>
    <scope>NUCLEOTIDE SEQUENCE [LARGE SCALE GENOMIC DNA]</scope>
    <source>
        <strain evidence="8 9">D20</strain>
    </source>
</reference>
<evidence type="ECO:0000313" key="8">
    <source>
        <dbReference type="EMBL" id="PTD98071.1"/>
    </source>
</evidence>
<feature type="transmembrane region" description="Helical" evidence="6">
    <location>
        <begin position="271"/>
        <end position="292"/>
    </location>
</feature>
<gene>
    <name evidence="8" type="ORF">C8261_01245</name>
</gene>
<dbReference type="GO" id="GO:0022857">
    <property type="term" value="F:transmembrane transporter activity"/>
    <property type="evidence" value="ECO:0007669"/>
    <property type="project" value="InterPro"/>
</dbReference>
<feature type="transmembrane region" description="Helical" evidence="6">
    <location>
        <begin position="187"/>
        <end position="206"/>
    </location>
</feature>
<feature type="transmembrane region" description="Helical" evidence="6">
    <location>
        <begin position="24"/>
        <end position="46"/>
    </location>
</feature>
<dbReference type="Pfam" id="PF07690">
    <property type="entry name" value="MFS_1"/>
    <property type="match status" value="1"/>
</dbReference>
<feature type="transmembrane region" description="Helical" evidence="6">
    <location>
        <begin position="66"/>
        <end position="90"/>
    </location>
</feature>
<dbReference type="Proteomes" id="UP000241193">
    <property type="component" value="Unassembled WGS sequence"/>
</dbReference>
<proteinExistence type="predicted"/>
<dbReference type="OrthoDB" id="5291895at2"/>
<dbReference type="InterPro" id="IPR011701">
    <property type="entry name" value="MFS"/>
</dbReference>
<evidence type="ECO:0000259" key="7">
    <source>
        <dbReference type="PROSITE" id="PS50850"/>
    </source>
</evidence>
<feature type="transmembrane region" description="Helical" evidence="6">
    <location>
        <begin position="365"/>
        <end position="384"/>
    </location>
</feature>
<keyword evidence="3 6" id="KW-0812">Transmembrane</keyword>
<dbReference type="InterPro" id="IPR036259">
    <property type="entry name" value="MFS_trans_sf"/>
</dbReference>
<keyword evidence="4 6" id="KW-1133">Transmembrane helix</keyword>
<feature type="transmembrane region" description="Helical" evidence="6">
    <location>
        <begin position="128"/>
        <end position="148"/>
    </location>
</feature>
<feature type="transmembrane region" description="Helical" evidence="6">
    <location>
        <begin position="227"/>
        <end position="251"/>
    </location>
</feature>
<reference evidence="8 9" key="1">
    <citation type="submission" date="2018-03" db="EMBL/GenBank/DDBJ databases">
        <authorList>
            <person name="Keele B.F."/>
        </authorList>
    </citation>
    <scope>NUCLEOTIDE SEQUENCE [LARGE SCALE GENOMIC DNA]</scope>
    <source>
        <strain evidence="8 9">D20</strain>
    </source>
</reference>